<keyword evidence="2" id="KW-1185">Reference proteome</keyword>
<dbReference type="AlphaFoldDB" id="A0AAV7GB28"/>
<comment type="caution">
    <text evidence="1">The sequence shown here is derived from an EMBL/GenBank/DDBJ whole genome shotgun (WGS) entry which is preliminary data.</text>
</comment>
<gene>
    <name evidence="1" type="ORF">IEQ34_017378</name>
</gene>
<evidence type="ECO:0000313" key="2">
    <source>
        <dbReference type="Proteomes" id="UP000775213"/>
    </source>
</evidence>
<dbReference type="EMBL" id="JAGFBR010000016">
    <property type="protein sequence ID" value="KAH0453054.1"/>
    <property type="molecule type" value="Genomic_DNA"/>
</dbReference>
<organism evidence="1 2">
    <name type="scientific">Dendrobium chrysotoxum</name>
    <name type="common">Orchid</name>
    <dbReference type="NCBI Taxonomy" id="161865"/>
    <lineage>
        <taxon>Eukaryota</taxon>
        <taxon>Viridiplantae</taxon>
        <taxon>Streptophyta</taxon>
        <taxon>Embryophyta</taxon>
        <taxon>Tracheophyta</taxon>
        <taxon>Spermatophyta</taxon>
        <taxon>Magnoliopsida</taxon>
        <taxon>Liliopsida</taxon>
        <taxon>Asparagales</taxon>
        <taxon>Orchidaceae</taxon>
        <taxon>Epidendroideae</taxon>
        <taxon>Malaxideae</taxon>
        <taxon>Dendrobiinae</taxon>
        <taxon>Dendrobium</taxon>
    </lineage>
</organism>
<sequence>MRAGLRFPPPAELIEISKKCEVILSKFSHRAMSVMVGLITLAFFLVRNDWGLLEKWGKMRDLSAPLHIGEEDIMRLLKVPDVEHILYEVRYLNKYIEEEFLFKVGQSIHLGRSYAQMLKPTFKGVTKSTSKVPLVSSPVKFHVPGDVLSHQCVERRKASDLLSRRTELEAELIEALNEWNVKFVKVKYLQGEYKQKYDHKTREAKNQQIDHLQVDLERAQSLRVIEDFKKSIAFKIIIQDHVQEAHDHIYEGFIRGFLKGVRLVQQKTGVEVEGLIPNQASDDFPPNLMEMI</sequence>
<reference evidence="1 2" key="1">
    <citation type="journal article" date="2021" name="Hortic Res">
        <title>Chromosome-scale assembly of the Dendrobium chrysotoxum genome enhances the understanding of orchid evolution.</title>
        <authorList>
            <person name="Zhang Y."/>
            <person name="Zhang G.Q."/>
            <person name="Zhang D."/>
            <person name="Liu X.D."/>
            <person name="Xu X.Y."/>
            <person name="Sun W.H."/>
            <person name="Yu X."/>
            <person name="Zhu X."/>
            <person name="Wang Z.W."/>
            <person name="Zhao X."/>
            <person name="Zhong W.Y."/>
            <person name="Chen H."/>
            <person name="Yin W.L."/>
            <person name="Huang T."/>
            <person name="Niu S.C."/>
            <person name="Liu Z.J."/>
        </authorList>
    </citation>
    <scope>NUCLEOTIDE SEQUENCE [LARGE SCALE GENOMIC DNA]</scope>
    <source>
        <strain evidence="1">Lindl</strain>
    </source>
</reference>
<evidence type="ECO:0000313" key="1">
    <source>
        <dbReference type="EMBL" id="KAH0453054.1"/>
    </source>
</evidence>
<name>A0AAV7GB28_DENCH</name>
<protein>
    <submittedName>
        <fullName evidence="1">Uncharacterized protein</fullName>
    </submittedName>
</protein>
<dbReference type="Proteomes" id="UP000775213">
    <property type="component" value="Unassembled WGS sequence"/>
</dbReference>
<proteinExistence type="predicted"/>
<accession>A0AAV7GB28</accession>